<dbReference type="Gene3D" id="2.60.120.260">
    <property type="entry name" value="Galactose-binding domain-like"/>
    <property type="match status" value="1"/>
</dbReference>
<evidence type="ECO:0000256" key="7">
    <source>
        <dbReference type="ARBA" id="ARBA00022837"/>
    </source>
</evidence>
<dbReference type="SMART" id="SM01038">
    <property type="entry name" value="Bgal_small_N"/>
    <property type="match status" value="1"/>
</dbReference>
<comment type="similarity">
    <text evidence="3 10">Belongs to the glycosyl hydrolase 2 family.</text>
</comment>
<keyword evidence="11" id="KW-0732">Signal</keyword>
<dbReference type="PANTHER" id="PTHR46323:SF2">
    <property type="entry name" value="BETA-GALACTOSIDASE"/>
    <property type="match status" value="1"/>
</dbReference>
<dbReference type="GO" id="GO:0009341">
    <property type="term" value="C:beta-galactosidase complex"/>
    <property type="evidence" value="ECO:0007669"/>
    <property type="project" value="InterPro"/>
</dbReference>
<dbReference type="InterPro" id="IPR006104">
    <property type="entry name" value="Glyco_hydro_2_N"/>
</dbReference>
<dbReference type="Proteomes" id="UP000610931">
    <property type="component" value="Unassembled WGS sequence"/>
</dbReference>
<dbReference type="PRINTS" id="PR00132">
    <property type="entry name" value="GLHYDRLASE2"/>
</dbReference>
<dbReference type="Pfam" id="PF02837">
    <property type="entry name" value="Glyco_hydro_2_N"/>
    <property type="match status" value="1"/>
</dbReference>
<dbReference type="InterPro" id="IPR014718">
    <property type="entry name" value="GH-type_carb-bd"/>
</dbReference>
<dbReference type="PROSITE" id="PS00608">
    <property type="entry name" value="GLYCOSYL_HYDROL_F2_2"/>
    <property type="match status" value="1"/>
</dbReference>
<dbReference type="GO" id="GO:0004565">
    <property type="term" value="F:beta-galactosidase activity"/>
    <property type="evidence" value="ECO:0007669"/>
    <property type="project" value="UniProtKB-EC"/>
</dbReference>
<evidence type="ECO:0000256" key="2">
    <source>
        <dbReference type="ARBA" id="ARBA00001913"/>
    </source>
</evidence>
<dbReference type="InterPro" id="IPR011013">
    <property type="entry name" value="Gal_mutarotase_sf_dom"/>
</dbReference>
<dbReference type="RefSeq" id="WP_199115358.1">
    <property type="nucleotide sequence ID" value="NZ_JAELVQ010000013.1"/>
</dbReference>
<comment type="subunit">
    <text evidence="4">Monomer.</text>
</comment>
<dbReference type="InterPro" id="IPR006103">
    <property type="entry name" value="Glyco_hydro_2_cat"/>
</dbReference>
<name>A0A8J7LSN2_9FLAO</name>
<dbReference type="AlphaFoldDB" id="A0A8J7LSN2"/>
<dbReference type="SUPFAM" id="SSF49303">
    <property type="entry name" value="beta-Galactosidase/glucuronidase domain"/>
    <property type="match status" value="2"/>
</dbReference>
<dbReference type="SUPFAM" id="SSF51445">
    <property type="entry name" value="(Trans)glycosidases"/>
    <property type="match status" value="1"/>
</dbReference>
<dbReference type="GO" id="GO:0005990">
    <property type="term" value="P:lactose catabolic process"/>
    <property type="evidence" value="ECO:0007669"/>
    <property type="project" value="TreeGrafter"/>
</dbReference>
<evidence type="ECO:0000256" key="8">
    <source>
        <dbReference type="ARBA" id="ARBA00023295"/>
    </source>
</evidence>
<dbReference type="InterPro" id="IPR032312">
    <property type="entry name" value="LacZ_4"/>
</dbReference>
<keyword evidence="6 10" id="KW-0378">Hydrolase</keyword>
<dbReference type="Gene3D" id="3.20.20.80">
    <property type="entry name" value="Glycosidases"/>
    <property type="match status" value="1"/>
</dbReference>
<dbReference type="InterPro" id="IPR050347">
    <property type="entry name" value="Bact_Beta-galactosidase"/>
</dbReference>
<dbReference type="InterPro" id="IPR017853">
    <property type="entry name" value="GH"/>
</dbReference>
<feature type="domain" description="Beta galactosidase small chain/" evidence="12">
    <location>
        <begin position="784"/>
        <end position="1056"/>
    </location>
</feature>
<dbReference type="InterPro" id="IPR006102">
    <property type="entry name" value="Ig-like_GH2"/>
</dbReference>
<comment type="catalytic activity">
    <reaction evidence="1 10">
        <text>Hydrolysis of terminal non-reducing beta-D-galactose residues in beta-D-galactosides.</text>
        <dbReference type="EC" id="3.2.1.23"/>
    </reaction>
</comment>
<evidence type="ECO:0000256" key="4">
    <source>
        <dbReference type="ARBA" id="ARBA00011245"/>
    </source>
</evidence>
<comment type="cofactor">
    <cofactor evidence="2">
        <name>Ca(2+)</name>
        <dbReference type="ChEBI" id="CHEBI:29108"/>
    </cofactor>
</comment>
<dbReference type="SUPFAM" id="SSF74650">
    <property type="entry name" value="Galactose mutarotase-like"/>
    <property type="match status" value="1"/>
</dbReference>
<dbReference type="EMBL" id="JAELVQ010000013">
    <property type="protein sequence ID" value="MBJ6368595.1"/>
    <property type="molecule type" value="Genomic_DNA"/>
</dbReference>
<gene>
    <name evidence="13" type="ORF">JF259_10895</name>
</gene>
<dbReference type="InterPro" id="IPR013783">
    <property type="entry name" value="Ig-like_fold"/>
</dbReference>
<dbReference type="Gene3D" id="2.70.98.10">
    <property type="match status" value="1"/>
</dbReference>
<dbReference type="EC" id="3.2.1.23" evidence="5 10"/>
<dbReference type="Pfam" id="PF02836">
    <property type="entry name" value="Glyco_hydro_2_C"/>
    <property type="match status" value="1"/>
</dbReference>
<protein>
    <recommendedName>
        <fullName evidence="5 10">Beta-galactosidase</fullName>
        <ecNumber evidence="5 10">3.2.1.23</ecNumber>
    </recommendedName>
    <alternativeName>
        <fullName evidence="9 10">Lactase</fullName>
    </alternativeName>
</protein>
<reference evidence="13" key="1">
    <citation type="submission" date="2020-12" db="EMBL/GenBank/DDBJ databases">
        <title>Snuella sp. nov., isolated from sediment in Incheon.</title>
        <authorList>
            <person name="Kim W."/>
        </authorList>
    </citation>
    <scope>NUCLEOTIDE SEQUENCE</scope>
    <source>
        <strain evidence="13">CAU 1569</strain>
    </source>
</reference>
<keyword evidence="14" id="KW-1185">Reference proteome</keyword>
<accession>A0A8J7LSN2</accession>
<feature type="signal peptide" evidence="11">
    <location>
        <begin position="1"/>
        <end position="25"/>
    </location>
</feature>
<dbReference type="SUPFAM" id="SSF49785">
    <property type="entry name" value="Galactose-binding domain-like"/>
    <property type="match status" value="1"/>
</dbReference>
<dbReference type="InterPro" id="IPR036156">
    <property type="entry name" value="Beta-gal/glucu_dom_sf"/>
</dbReference>
<dbReference type="InterPro" id="IPR023232">
    <property type="entry name" value="Glyco_hydro_2_AS"/>
</dbReference>
<dbReference type="Gene3D" id="2.60.40.10">
    <property type="entry name" value="Immunoglobulins"/>
    <property type="match status" value="2"/>
</dbReference>
<evidence type="ECO:0000313" key="13">
    <source>
        <dbReference type="EMBL" id="MBJ6368595.1"/>
    </source>
</evidence>
<evidence type="ECO:0000313" key="14">
    <source>
        <dbReference type="Proteomes" id="UP000610931"/>
    </source>
</evidence>
<proteinExistence type="inferred from homology"/>
<evidence type="ECO:0000259" key="12">
    <source>
        <dbReference type="SMART" id="SM01038"/>
    </source>
</evidence>
<evidence type="ECO:0000256" key="5">
    <source>
        <dbReference type="ARBA" id="ARBA00012756"/>
    </source>
</evidence>
<evidence type="ECO:0000256" key="6">
    <source>
        <dbReference type="ARBA" id="ARBA00022801"/>
    </source>
</evidence>
<keyword evidence="8 10" id="KW-0326">Glycosidase</keyword>
<dbReference type="InterPro" id="IPR006101">
    <property type="entry name" value="Glyco_hydro_2"/>
</dbReference>
<evidence type="ECO:0000256" key="1">
    <source>
        <dbReference type="ARBA" id="ARBA00001412"/>
    </source>
</evidence>
<dbReference type="Pfam" id="PF02929">
    <property type="entry name" value="Bgal_small_N"/>
    <property type="match status" value="1"/>
</dbReference>
<dbReference type="InterPro" id="IPR023230">
    <property type="entry name" value="Glyco_hydro_2_CS"/>
</dbReference>
<evidence type="ECO:0000256" key="11">
    <source>
        <dbReference type="SAM" id="SignalP"/>
    </source>
</evidence>
<keyword evidence="7" id="KW-0106">Calcium</keyword>
<dbReference type="PROSITE" id="PS00719">
    <property type="entry name" value="GLYCOSYL_HYDROL_F2_1"/>
    <property type="match status" value="1"/>
</dbReference>
<feature type="chain" id="PRO_5035216532" description="Beta-galactosidase" evidence="11">
    <location>
        <begin position="26"/>
        <end position="1058"/>
    </location>
</feature>
<dbReference type="Pfam" id="PF16353">
    <property type="entry name" value="LacZ_4"/>
    <property type="match status" value="1"/>
</dbReference>
<dbReference type="Pfam" id="PF00703">
    <property type="entry name" value="Glyco_hydro_2"/>
    <property type="match status" value="1"/>
</dbReference>
<comment type="caution">
    <text evidence="13">The sequence shown here is derived from an EMBL/GenBank/DDBJ whole genome shotgun (WGS) entry which is preliminary data.</text>
</comment>
<dbReference type="InterPro" id="IPR004199">
    <property type="entry name" value="B-gal_small/dom_5"/>
</dbReference>
<dbReference type="InterPro" id="IPR008979">
    <property type="entry name" value="Galactose-bd-like_sf"/>
</dbReference>
<evidence type="ECO:0000256" key="3">
    <source>
        <dbReference type="ARBA" id="ARBA00007401"/>
    </source>
</evidence>
<organism evidence="13 14">
    <name type="scientific">Snuella sedimenti</name>
    <dbReference type="NCBI Taxonomy" id="2798802"/>
    <lineage>
        <taxon>Bacteria</taxon>
        <taxon>Pseudomonadati</taxon>
        <taxon>Bacteroidota</taxon>
        <taxon>Flavobacteriia</taxon>
        <taxon>Flavobacteriales</taxon>
        <taxon>Flavobacteriaceae</taxon>
        <taxon>Snuella</taxon>
    </lineage>
</organism>
<dbReference type="GO" id="GO:0030246">
    <property type="term" value="F:carbohydrate binding"/>
    <property type="evidence" value="ECO:0007669"/>
    <property type="project" value="InterPro"/>
</dbReference>
<sequence length="1058" mass="121055">MKTRIYTIKFKMLLMALLTVTGVKAQLKLDYENPEVIGINKEPAVATFSSYTTEDKALLSEVSSTEKSLNGIWKFNWVSSPDKRHVDFYKSDFDVSLWENIVVPGNWQMQGFGVPIYTNINYPFKKEQPHVMLEPPLEYTSHKLRNPVGSYKRHFTIDASWLEKTVYVKFDGVKSAFYLWINGEKVGYSQGSMTPAQFNISKYIKEGDNAIALEVYRWSDGSYLEDQDMWRLSGIFRDVTLMVKNKFHIKDFHINTDLDEAYKDADLSIKVKVRNLGTKTVKKHKVRAVVYDSNGGVLQKSNEVLLANLSKTLAGTESAVDLKMKVSSPLLWSAETPNLYTLVLQLIDAKENVLEYIPWKFGFKEVEIEGNLFKINGQLVKLKGVNRHEHHPRTGRYVDEETMLLDIKLMKQCNINFVRTSHYPDAPHWYKLCDAYGIYVMDEANQESHGYNIGNKELGDNPIWEKAHVDRAVSMVERDKNHTSVIIWSLGNEGGAGQNMMAMAKGIKTIIPKAVVYCDSDLSVSDMLDKGYLSPKAIRRVAENDTLRPILMREYAHAMGNSLGNFKDYWDVFYDFNYTVGGAVWDWVDQGLAKRKDGSPLKYLENPHQLALNDDEFWTIGGDFNDYPNDGEFCINGLVAPDRTPNPHYYEAQKVHQSIRFEAVNLKERTIKITNLYSFTNLKDFSFKWEIQYNGDVIESGAINDMVVTPNQSKTVSIPFQPLSEKEGEYILTLSAHVNDNANWAPKGFAIAREQFILQDFHYPDAISNSSENLILETLDEHYKISGKDFSVTINKVNGALESYKTEGKEYIVNPLEPYFWKPPNDNQERNGYVKRLGAWKEAGKNRMLNDTEVKKSSKENEVSLTFDFKLPVGDVSYKLKYTITGNAQIKVEADYKPKAGNIALIPKFGFRMALPKAFEKIEWYGRGPHESYADRKTGALYGKNKMFLSSFITPYISPQDNANRTDVRWMRLSDGLGNGIKIKGLQPMSFRVWPYTEDNLENTKHDYEIVQRDFINLNIDYKLHGVGGDDSWGARTHKEYTINGNNPISFGFIIQKP</sequence>
<evidence type="ECO:0000256" key="9">
    <source>
        <dbReference type="ARBA" id="ARBA00032230"/>
    </source>
</evidence>
<evidence type="ECO:0000256" key="10">
    <source>
        <dbReference type="RuleBase" id="RU361154"/>
    </source>
</evidence>
<dbReference type="PANTHER" id="PTHR46323">
    <property type="entry name" value="BETA-GALACTOSIDASE"/>
    <property type="match status" value="1"/>
</dbReference>